<evidence type="ECO:0000313" key="2">
    <source>
        <dbReference type="Proteomes" id="UP000199517"/>
    </source>
</evidence>
<accession>A0A1I1RM58</accession>
<dbReference type="SUPFAM" id="SSF109604">
    <property type="entry name" value="HD-domain/PDEase-like"/>
    <property type="match status" value="1"/>
</dbReference>
<dbReference type="GO" id="GO:0016787">
    <property type="term" value="F:hydrolase activity"/>
    <property type="evidence" value="ECO:0007669"/>
    <property type="project" value="UniProtKB-KW"/>
</dbReference>
<dbReference type="OrthoDB" id="9808993at2"/>
<protein>
    <submittedName>
        <fullName evidence="1">Predicted metal-dependent phosphohydrolase, HD superfamily</fullName>
    </submittedName>
</protein>
<gene>
    <name evidence="1" type="ORF">SAMN04489710_101237</name>
</gene>
<keyword evidence="1" id="KW-0378">Hydrolase</keyword>
<reference evidence="2" key="1">
    <citation type="submission" date="2016-10" db="EMBL/GenBank/DDBJ databases">
        <authorList>
            <person name="Varghese N."/>
            <person name="Submissions S."/>
        </authorList>
    </citation>
    <scope>NUCLEOTIDE SEQUENCE [LARGE SCALE GENOMIC DNA]</scope>
    <source>
        <strain evidence="2">DSM 7481</strain>
    </source>
</reference>
<dbReference type="RefSeq" id="WP_092948990.1">
    <property type="nucleotide sequence ID" value="NZ_FOMQ01000001.1"/>
</dbReference>
<dbReference type="Proteomes" id="UP000199517">
    <property type="component" value="Unassembled WGS sequence"/>
</dbReference>
<dbReference type="PANTHER" id="PTHR21174">
    <property type="match status" value="1"/>
</dbReference>
<keyword evidence="2" id="KW-1185">Reference proteome</keyword>
<organism evidence="1 2">
    <name type="scientific">Paracidovorax konjaci</name>
    <dbReference type="NCBI Taxonomy" id="32040"/>
    <lineage>
        <taxon>Bacteria</taxon>
        <taxon>Pseudomonadati</taxon>
        <taxon>Pseudomonadota</taxon>
        <taxon>Betaproteobacteria</taxon>
        <taxon>Burkholderiales</taxon>
        <taxon>Comamonadaceae</taxon>
        <taxon>Paracidovorax</taxon>
    </lineage>
</organism>
<dbReference type="Gene3D" id="1.10.3210.10">
    <property type="entry name" value="Hypothetical protein af1432"/>
    <property type="match status" value="1"/>
</dbReference>
<proteinExistence type="predicted"/>
<evidence type="ECO:0000313" key="1">
    <source>
        <dbReference type="EMBL" id="SFD35405.1"/>
    </source>
</evidence>
<sequence length="222" mass="25719">MAPDPAVLLARWSALGQSLSREGPDWQAEGRRLLRHWSRWLRAYHDTRHLDACLRHWEAACGASGPGAMADPAAVGMALWFHDAVYWPWSGRNEERSARWARRFMEAQRLAPATVDRVEHHILATRHVPACTIDGDTRWMVDIDLAILGQPPEVYAEFERNVRREYRFVRWPRYQAGRCAILRSFLDRPTVYATPWFNERFGAQACQNLRNALERLSQGQTL</sequence>
<dbReference type="STRING" id="32040.SAMN04489710_101237"/>
<dbReference type="InterPro" id="IPR009218">
    <property type="entry name" value="HD_phosphohydro"/>
</dbReference>
<dbReference type="PIRSF" id="PIRSF035170">
    <property type="entry name" value="HD_phosphohydro"/>
    <property type="match status" value="1"/>
</dbReference>
<name>A0A1I1RM58_9BURK</name>
<dbReference type="PANTHER" id="PTHR21174:SF0">
    <property type="entry name" value="HD PHOSPHOHYDROLASE FAMILY PROTEIN-RELATED"/>
    <property type="match status" value="1"/>
</dbReference>
<dbReference type="EMBL" id="FOMQ01000001">
    <property type="protein sequence ID" value="SFD35405.1"/>
    <property type="molecule type" value="Genomic_DNA"/>
</dbReference>
<dbReference type="AlphaFoldDB" id="A0A1I1RM58"/>